<organism evidence="1">
    <name type="scientific">Solanum chacoense</name>
    <name type="common">Chaco potato</name>
    <dbReference type="NCBI Taxonomy" id="4108"/>
    <lineage>
        <taxon>Eukaryota</taxon>
        <taxon>Viridiplantae</taxon>
        <taxon>Streptophyta</taxon>
        <taxon>Embryophyta</taxon>
        <taxon>Tracheophyta</taxon>
        <taxon>Spermatophyta</taxon>
        <taxon>Magnoliopsida</taxon>
        <taxon>eudicotyledons</taxon>
        <taxon>Gunneridae</taxon>
        <taxon>Pentapetalae</taxon>
        <taxon>asterids</taxon>
        <taxon>lamiids</taxon>
        <taxon>Solanales</taxon>
        <taxon>Solanaceae</taxon>
        <taxon>Solanoideae</taxon>
        <taxon>Solaneae</taxon>
        <taxon>Solanum</taxon>
    </lineage>
</organism>
<protein>
    <submittedName>
        <fullName evidence="1">Putative ovule protein</fullName>
    </submittedName>
</protein>
<evidence type="ECO:0000313" key="1">
    <source>
        <dbReference type="EMBL" id="JAP22167.1"/>
    </source>
</evidence>
<dbReference type="EMBL" id="GEDG01016871">
    <property type="protein sequence ID" value="JAP22167.1"/>
    <property type="molecule type" value="Transcribed_RNA"/>
</dbReference>
<accession>A0A0V0HPV9</accession>
<reference evidence="1" key="1">
    <citation type="submission" date="2015-12" db="EMBL/GenBank/DDBJ databases">
        <title>Gene expression during late stages of embryo sac development: a critical building block for successful pollen-pistil interactions.</title>
        <authorList>
            <person name="Liu Y."/>
            <person name="Joly V."/>
            <person name="Sabar M."/>
            <person name="Matton D.P."/>
        </authorList>
    </citation>
    <scope>NUCLEOTIDE SEQUENCE</scope>
</reference>
<proteinExistence type="predicted"/>
<sequence>MLFYTELWCLNKLLGKKAFVFQFSEAAFLLSTFGTIGETQIAALMLEKCFKLISQIHYNSPTIFFQKTLLTKNAF</sequence>
<name>A0A0V0HPV9_SOLCH</name>
<dbReference type="AlphaFoldDB" id="A0A0V0HPV9"/>